<feature type="non-terminal residue" evidence="1">
    <location>
        <position position="225"/>
    </location>
</feature>
<dbReference type="SUPFAM" id="SSF75005">
    <property type="entry name" value="Arabinanase/levansucrase/invertase"/>
    <property type="match status" value="1"/>
</dbReference>
<dbReference type="InterPro" id="IPR023296">
    <property type="entry name" value="Glyco_hydro_beta-prop_sf"/>
</dbReference>
<reference evidence="1" key="1">
    <citation type="submission" date="2018-05" db="EMBL/GenBank/DDBJ databases">
        <authorList>
            <person name="Lanie J.A."/>
            <person name="Ng W.-L."/>
            <person name="Kazmierczak K.M."/>
            <person name="Andrzejewski T.M."/>
            <person name="Davidsen T.M."/>
            <person name="Wayne K.J."/>
            <person name="Tettelin H."/>
            <person name="Glass J.I."/>
            <person name="Rusch D."/>
            <person name="Podicherti R."/>
            <person name="Tsui H.-C.T."/>
            <person name="Winkler M.E."/>
        </authorList>
    </citation>
    <scope>NUCLEOTIDE SEQUENCE</scope>
</reference>
<gene>
    <name evidence="1" type="ORF">METZ01_LOCUS412938</name>
</gene>
<proteinExistence type="predicted"/>
<organism evidence="1">
    <name type="scientific">marine metagenome</name>
    <dbReference type="NCBI Taxonomy" id="408172"/>
    <lineage>
        <taxon>unclassified sequences</taxon>
        <taxon>metagenomes</taxon>
        <taxon>ecological metagenomes</taxon>
    </lineage>
</organism>
<accession>A0A382WND7</accession>
<protein>
    <submittedName>
        <fullName evidence="1">Uncharacterized protein</fullName>
    </submittedName>
</protein>
<evidence type="ECO:0000313" key="1">
    <source>
        <dbReference type="EMBL" id="SVD60084.1"/>
    </source>
</evidence>
<name>A0A382WND7_9ZZZZ</name>
<dbReference type="EMBL" id="UINC01161093">
    <property type="protein sequence ID" value="SVD60084.1"/>
    <property type="molecule type" value="Genomic_DNA"/>
</dbReference>
<dbReference type="AlphaFoldDB" id="A0A382WND7"/>
<sequence length="225" mass="25281">MPTRFFLAEAPDASQEAVAETKKQRLASSGPETMQCDILAELATPHIASPDVHVDTVDETIVMYFHGLDGLDRQVTRVDTSPNGIHFTAQPDVFSRSYLRAFTNDSHTYALVMPGQVYRFADGQYPLEEGPLLFNKDIRHSALWKKGDSLHVFWSQAGDVPERILMSTIDLSVDWREWRETESIDVLCPERPWEGAGAPLEPSVRSVAYGNVNQLRDPSIFSEDD</sequence>